<evidence type="ECO:0000313" key="11">
    <source>
        <dbReference type="Proteomes" id="UP001412067"/>
    </source>
</evidence>
<comment type="subcellular location">
    <subcellularLocation>
        <location evidence="1 8">Cell membrane</location>
        <topology evidence="1 8">Multi-pass membrane protein</topology>
    </subcellularLocation>
</comment>
<dbReference type="PANTHER" id="PTHR33573">
    <property type="entry name" value="CASP-LIKE PROTEIN 4A4"/>
    <property type="match status" value="1"/>
</dbReference>
<evidence type="ECO:0000313" key="10">
    <source>
        <dbReference type="EMBL" id="KAK8945559.1"/>
    </source>
</evidence>
<comment type="caution">
    <text evidence="8">Lacks conserved residue(s) required for the propagation of feature annotation.</text>
</comment>
<keyword evidence="11" id="KW-1185">Reference proteome</keyword>
<evidence type="ECO:0000256" key="4">
    <source>
        <dbReference type="ARBA" id="ARBA00022475"/>
    </source>
</evidence>
<comment type="similarity">
    <text evidence="2 8">Belongs to the Casparian strip membrane proteins (CASP) family.</text>
</comment>
<name>A0ABR2LN88_9ASPA</name>
<dbReference type="InterPro" id="IPR006702">
    <property type="entry name" value="CASP_dom"/>
</dbReference>
<keyword evidence="7 8" id="KW-0472">Membrane</keyword>
<keyword evidence="5 8" id="KW-0812">Transmembrane</keyword>
<evidence type="ECO:0000259" key="9">
    <source>
        <dbReference type="Pfam" id="PF04535"/>
    </source>
</evidence>
<evidence type="ECO:0000256" key="2">
    <source>
        <dbReference type="ARBA" id="ARBA00007651"/>
    </source>
</evidence>
<dbReference type="Proteomes" id="UP001412067">
    <property type="component" value="Unassembled WGS sequence"/>
</dbReference>
<proteinExistence type="inferred from homology"/>
<evidence type="ECO:0000256" key="8">
    <source>
        <dbReference type="RuleBase" id="RU361233"/>
    </source>
</evidence>
<evidence type="ECO:0000256" key="6">
    <source>
        <dbReference type="ARBA" id="ARBA00022989"/>
    </source>
</evidence>
<organism evidence="10 11">
    <name type="scientific">Platanthera guangdongensis</name>
    <dbReference type="NCBI Taxonomy" id="2320717"/>
    <lineage>
        <taxon>Eukaryota</taxon>
        <taxon>Viridiplantae</taxon>
        <taxon>Streptophyta</taxon>
        <taxon>Embryophyta</taxon>
        <taxon>Tracheophyta</taxon>
        <taxon>Spermatophyta</taxon>
        <taxon>Magnoliopsida</taxon>
        <taxon>Liliopsida</taxon>
        <taxon>Asparagales</taxon>
        <taxon>Orchidaceae</taxon>
        <taxon>Orchidoideae</taxon>
        <taxon>Orchideae</taxon>
        <taxon>Orchidinae</taxon>
        <taxon>Platanthera</taxon>
    </lineage>
</organism>
<keyword evidence="4 8" id="KW-1003">Cell membrane</keyword>
<evidence type="ECO:0000256" key="7">
    <source>
        <dbReference type="ARBA" id="ARBA00023136"/>
    </source>
</evidence>
<gene>
    <name evidence="10" type="ORF">KSP40_PGU020751</name>
</gene>
<comment type="caution">
    <text evidence="10">The sequence shown here is derived from an EMBL/GenBank/DDBJ whole genome shotgun (WGS) entry which is preliminary data.</text>
</comment>
<comment type="subunit">
    <text evidence="3 8">Homodimer and heterodimers.</text>
</comment>
<keyword evidence="6 8" id="KW-1133">Transmembrane helix</keyword>
<evidence type="ECO:0000256" key="1">
    <source>
        <dbReference type="ARBA" id="ARBA00004651"/>
    </source>
</evidence>
<dbReference type="PANTHER" id="PTHR33573:SF56">
    <property type="entry name" value="CASP-LIKE PROTEIN 4C1"/>
    <property type="match status" value="1"/>
</dbReference>
<evidence type="ECO:0000256" key="3">
    <source>
        <dbReference type="ARBA" id="ARBA00011489"/>
    </source>
</evidence>
<sequence length="88" mass="10060">MPDGWWCRLSIVQAELRRLSILILILRFAAFCFSLAATVFMASNSSRSHDSHSWLHFPTSRHVLSSNSIVTVYSLFEICTTVREILKS</sequence>
<accession>A0ABR2LN88</accession>
<dbReference type="EMBL" id="JBBWWR010000017">
    <property type="protein sequence ID" value="KAK8945559.1"/>
    <property type="molecule type" value="Genomic_DNA"/>
</dbReference>
<protein>
    <recommendedName>
        <fullName evidence="8">CASP-like protein</fullName>
    </recommendedName>
</protein>
<evidence type="ECO:0000256" key="5">
    <source>
        <dbReference type="ARBA" id="ARBA00022692"/>
    </source>
</evidence>
<dbReference type="Pfam" id="PF04535">
    <property type="entry name" value="CASP_dom"/>
    <property type="match status" value="1"/>
</dbReference>
<feature type="domain" description="Casparian strip membrane protein" evidence="9">
    <location>
        <begin position="18"/>
        <end position="87"/>
    </location>
</feature>
<feature type="transmembrane region" description="Helical" evidence="8">
    <location>
        <begin position="21"/>
        <end position="43"/>
    </location>
</feature>
<reference evidence="10 11" key="1">
    <citation type="journal article" date="2022" name="Nat. Plants">
        <title>Genomes of leafy and leafless Platanthera orchids illuminate the evolution of mycoheterotrophy.</title>
        <authorList>
            <person name="Li M.H."/>
            <person name="Liu K.W."/>
            <person name="Li Z."/>
            <person name="Lu H.C."/>
            <person name="Ye Q.L."/>
            <person name="Zhang D."/>
            <person name="Wang J.Y."/>
            <person name="Li Y.F."/>
            <person name="Zhong Z.M."/>
            <person name="Liu X."/>
            <person name="Yu X."/>
            <person name="Liu D.K."/>
            <person name="Tu X.D."/>
            <person name="Liu B."/>
            <person name="Hao Y."/>
            <person name="Liao X.Y."/>
            <person name="Jiang Y.T."/>
            <person name="Sun W.H."/>
            <person name="Chen J."/>
            <person name="Chen Y.Q."/>
            <person name="Ai Y."/>
            <person name="Zhai J.W."/>
            <person name="Wu S.S."/>
            <person name="Zhou Z."/>
            <person name="Hsiao Y.Y."/>
            <person name="Wu W.L."/>
            <person name="Chen Y.Y."/>
            <person name="Lin Y.F."/>
            <person name="Hsu J.L."/>
            <person name="Li C.Y."/>
            <person name="Wang Z.W."/>
            <person name="Zhao X."/>
            <person name="Zhong W.Y."/>
            <person name="Ma X.K."/>
            <person name="Ma L."/>
            <person name="Huang J."/>
            <person name="Chen G.Z."/>
            <person name="Huang M.Z."/>
            <person name="Huang L."/>
            <person name="Peng D.H."/>
            <person name="Luo Y.B."/>
            <person name="Zou S.Q."/>
            <person name="Chen S.P."/>
            <person name="Lan S."/>
            <person name="Tsai W.C."/>
            <person name="Van de Peer Y."/>
            <person name="Liu Z.J."/>
        </authorList>
    </citation>
    <scope>NUCLEOTIDE SEQUENCE [LARGE SCALE GENOMIC DNA]</scope>
    <source>
        <strain evidence="10">Lor288</strain>
    </source>
</reference>